<sequence>MDSPTVGAPSPPQTPLKKSDSVAVSPKSIALTRHSPPAQDHATEIEAGAHGHSSESLANLSFNFLVKVQQVFGQHSDEWKMINRALLQFKHGAMSKKEARHIMTQVLNDNDMLSHDLLDIMNHPDTDWAPEDWFQPIVPPGSLPSFNPTSPDFLEPSHEPNIPRLPSMLQALGGNSNASLSQPSANPTILRSPSMPYAARSMIPTSYHGGQEQSDSLDSAFGGYSGHGAQQEQFTPHSQDLHISWISDSSVPNSLSSPGIPMANSIPLSQHHLSRSWHHDPTLAPARDVHREMGMVPHVQTYNRNEPQSSAAYTAGLYQQYPQRHQWQSAHYMGGWANDDLWQHEHEHEHEYNQASHMSPSLHNQAISQLSSGQLSSNASTSMIATPAASMANVPGPFRNELHRGEAGQVETEQNINTYESHKDATTNNKGSRTGLSRENEAKRSAVQSTPKIQGGFIHAICGRDFHSRSAVRKHHWGPKAGDLATTRGCWVKNKKPDVAWDAHPSCKTGSTRSSTSNRQSIVTDDANSITLSPESNAAETPSMVFGRPTAQQFHDTPAHGLNTLVSAASFAERIDAPKPQEGRNDSVVAQLNVQGAIAERSGRTLPPWSTPTGFGTALTGISPYRQMQAAAASLGTTLSPSNRIPTTMMLPSQHFEGLVSSEGQISHAQTVQEDDVEPTVDLNVSKKRQHATSKKTSVSKRVKKQPESRSSSPDRKKGEVQK</sequence>
<feature type="region of interest" description="Disordered" evidence="1">
    <location>
        <begin position="207"/>
        <end position="236"/>
    </location>
</feature>
<feature type="region of interest" description="Disordered" evidence="1">
    <location>
        <begin position="668"/>
        <end position="723"/>
    </location>
</feature>
<dbReference type="EMBL" id="WJXW01000001">
    <property type="protein sequence ID" value="KAF9741525.1"/>
    <property type="molecule type" value="Genomic_DNA"/>
</dbReference>
<proteinExistence type="predicted"/>
<evidence type="ECO:0000256" key="1">
    <source>
        <dbReference type="SAM" id="MobiDB-lite"/>
    </source>
</evidence>
<keyword evidence="3" id="KW-1185">Reference proteome</keyword>
<evidence type="ECO:0000313" key="3">
    <source>
        <dbReference type="Proteomes" id="UP000756921"/>
    </source>
</evidence>
<protein>
    <submittedName>
        <fullName evidence="2">Uncharacterized protein</fullName>
    </submittedName>
</protein>
<gene>
    <name evidence="2" type="ORF">PMIN01_01064</name>
</gene>
<feature type="region of interest" description="Disordered" evidence="1">
    <location>
        <begin position="502"/>
        <end position="541"/>
    </location>
</feature>
<evidence type="ECO:0000313" key="2">
    <source>
        <dbReference type="EMBL" id="KAF9741525.1"/>
    </source>
</evidence>
<feature type="compositionally biased region" description="Basic and acidic residues" evidence="1">
    <location>
        <begin position="705"/>
        <end position="723"/>
    </location>
</feature>
<dbReference type="OrthoDB" id="3644322at2759"/>
<feature type="compositionally biased region" description="Polar residues" evidence="1">
    <location>
        <begin position="508"/>
        <end position="540"/>
    </location>
</feature>
<dbReference type="AlphaFoldDB" id="A0A9P6GUU0"/>
<name>A0A9P6GUU0_9PLEO</name>
<feature type="compositionally biased region" description="Polar residues" evidence="1">
    <location>
        <begin position="426"/>
        <end position="435"/>
    </location>
</feature>
<organism evidence="2 3">
    <name type="scientific">Paraphaeosphaeria minitans</name>
    <dbReference type="NCBI Taxonomy" id="565426"/>
    <lineage>
        <taxon>Eukaryota</taxon>
        <taxon>Fungi</taxon>
        <taxon>Dikarya</taxon>
        <taxon>Ascomycota</taxon>
        <taxon>Pezizomycotina</taxon>
        <taxon>Dothideomycetes</taxon>
        <taxon>Pleosporomycetidae</taxon>
        <taxon>Pleosporales</taxon>
        <taxon>Massarineae</taxon>
        <taxon>Didymosphaeriaceae</taxon>
        <taxon>Paraphaeosphaeria</taxon>
    </lineage>
</organism>
<feature type="region of interest" description="Disordered" evidence="1">
    <location>
        <begin position="406"/>
        <end position="451"/>
    </location>
</feature>
<reference evidence="2" key="1">
    <citation type="journal article" date="2020" name="Mol. Plant Microbe Interact.">
        <title>Genome Sequence of the Biocontrol Agent Coniothyrium minitans strain Conio (IMI 134523).</title>
        <authorList>
            <person name="Patel D."/>
            <person name="Shittu T.A."/>
            <person name="Baroncelli R."/>
            <person name="Muthumeenakshi S."/>
            <person name="Osborne T.H."/>
            <person name="Janganan T.K."/>
            <person name="Sreenivasaprasad S."/>
        </authorList>
    </citation>
    <scope>NUCLEOTIDE SEQUENCE</scope>
    <source>
        <strain evidence="2">Conio</strain>
    </source>
</reference>
<feature type="region of interest" description="Disordered" evidence="1">
    <location>
        <begin position="1"/>
        <end position="39"/>
    </location>
</feature>
<comment type="caution">
    <text evidence="2">The sequence shown here is derived from an EMBL/GenBank/DDBJ whole genome shotgun (WGS) entry which is preliminary data.</text>
</comment>
<dbReference type="Proteomes" id="UP000756921">
    <property type="component" value="Unassembled WGS sequence"/>
</dbReference>
<feature type="compositionally biased region" description="Basic residues" evidence="1">
    <location>
        <begin position="686"/>
        <end position="704"/>
    </location>
</feature>
<accession>A0A9P6GUU0</accession>